<comment type="caution">
    <text evidence="2">The sequence shown here is derived from an EMBL/GenBank/DDBJ whole genome shotgun (WGS) entry which is preliminary data.</text>
</comment>
<dbReference type="Proteomes" id="UP000219788">
    <property type="component" value="Unassembled WGS sequence"/>
</dbReference>
<dbReference type="AlphaFoldDB" id="A0A2A7TZ79"/>
<dbReference type="Gene3D" id="2.40.33.20">
    <property type="entry name" value="PK beta-barrel domain-like"/>
    <property type="match status" value="1"/>
</dbReference>
<dbReference type="OrthoDB" id="9786134at2"/>
<dbReference type="NCBIfam" id="NF008577">
    <property type="entry name" value="PRK11536.1"/>
    <property type="match status" value="1"/>
</dbReference>
<dbReference type="GeneID" id="93122211"/>
<proteinExistence type="predicted"/>
<dbReference type="InterPro" id="IPR005163">
    <property type="entry name" value="Tri_helical_YiiM-like"/>
</dbReference>
<organism evidence="2 3">
    <name type="scientific">Edwardsiella tarda</name>
    <dbReference type="NCBI Taxonomy" id="636"/>
    <lineage>
        <taxon>Bacteria</taxon>
        <taxon>Pseudomonadati</taxon>
        <taxon>Pseudomonadota</taxon>
        <taxon>Gammaproteobacteria</taxon>
        <taxon>Enterobacterales</taxon>
        <taxon>Hafniaceae</taxon>
        <taxon>Edwardsiella</taxon>
    </lineage>
</organism>
<dbReference type="InterPro" id="IPR011037">
    <property type="entry name" value="Pyrv_Knase-like_insert_dom_sf"/>
</dbReference>
<sequence length="224" mass="25544">MHYPEVYIGRCAPFVGGKNSAIAKRQMADALVLQRLGLAGDEQAELRVHGGADRALCHYPREHYAYWRQCYPQQAERFEAALFGENLSTLGLDESSVFIGDIYRWGEALIQVTQPRSPCYKLNQLLATEDFAYQMQQSGRCGWLYRVLSEGRVGERHPLELVTRNSEISVAECIAIVLHMPFDQAEYRRLLACAGLAASWTKTLQNRLLQGRIESMNRRLYGRE</sequence>
<dbReference type="GO" id="GO:0030151">
    <property type="term" value="F:molybdenum ion binding"/>
    <property type="evidence" value="ECO:0007669"/>
    <property type="project" value="InterPro"/>
</dbReference>
<dbReference type="PANTHER" id="PTHR30212">
    <property type="entry name" value="PROTEIN YIIM"/>
    <property type="match status" value="1"/>
</dbReference>
<evidence type="ECO:0000259" key="1">
    <source>
        <dbReference type="PROSITE" id="PS51340"/>
    </source>
</evidence>
<evidence type="ECO:0000313" key="2">
    <source>
        <dbReference type="EMBL" id="PEH71338.1"/>
    </source>
</evidence>
<dbReference type="EMBL" id="PDDV01000013">
    <property type="protein sequence ID" value="PEH71338.1"/>
    <property type="molecule type" value="Genomic_DNA"/>
</dbReference>
<dbReference type="Pfam" id="PF03475">
    <property type="entry name" value="YiiM_3-alpha"/>
    <property type="match status" value="1"/>
</dbReference>
<dbReference type="SUPFAM" id="SSF50800">
    <property type="entry name" value="PK beta-barrel domain-like"/>
    <property type="match status" value="1"/>
</dbReference>
<dbReference type="InterPro" id="IPR052353">
    <property type="entry name" value="Benzoxazolinone_Detox_Enz"/>
</dbReference>
<dbReference type="STRING" id="636.AAW15_00690"/>
<dbReference type="PROSITE" id="PS51340">
    <property type="entry name" value="MOSC"/>
    <property type="match status" value="1"/>
</dbReference>
<name>A0A2A7TZ79_EDWTA</name>
<accession>A0A2A7TZ79</accession>
<dbReference type="InterPro" id="IPR005302">
    <property type="entry name" value="MoCF_Sase_C"/>
</dbReference>
<gene>
    <name evidence="2" type="ORF">CRM76_04960</name>
</gene>
<evidence type="ECO:0000313" key="3">
    <source>
        <dbReference type="Proteomes" id="UP000219788"/>
    </source>
</evidence>
<protein>
    <submittedName>
        <fullName evidence="2">MOSC domain-containing protein</fullName>
    </submittedName>
</protein>
<dbReference type="GO" id="GO:0030170">
    <property type="term" value="F:pyridoxal phosphate binding"/>
    <property type="evidence" value="ECO:0007669"/>
    <property type="project" value="InterPro"/>
</dbReference>
<reference evidence="3" key="1">
    <citation type="submission" date="2017-09" db="EMBL/GenBank/DDBJ databases">
        <title>FDA dAtabase for Regulatory Grade micrObial Sequences (FDA-ARGOS): Supporting development and validation of Infectious Disease Dx tests.</title>
        <authorList>
            <person name="Goldberg B."/>
            <person name="Campos J."/>
            <person name="Tallon L."/>
            <person name="Sadzewicz L."/>
            <person name="Ott S."/>
            <person name="Zhao X."/>
            <person name="Nagaraj S."/>
            <person name="Vavikolanu K."/>
            <person name="Aluvathingal J."/>
            <person name="Nadendla S."/>
            <person name="Geyer C."/>
            <person name="Sichtig H."/>
        </authorList>
    </citation>
    <scope>NUCLEOTIDE SEQUENCE [LARGE SCALE GENOMIC DNA]</scope>
    <source>
        <strain evidence="3">FDAARGOS_370</strain>
    </source>
</reference>
<dbReference type="PANTHER" id="PTHR30212:SF2">
    <property type="entry name" value="PROTEIN YIIM"/>
    <property type="match status" value="1"/>
</dbReference>
<dbReference type="Pfam" id="PF03473">
    <property type="entry name" value="MOSC"/>
    <property type="match status" value="1"/>
</dbReference>
<feature type="domain" description="MOSC" evidence="1">
    <location>
        <begin position="25"/>
        <end position="162"/>
    </location>
</feature>
<dbReference type="RefSeq" id="WP_005290639.1">
    <property type="nucleotide sequence ID" value="NZ_AP028090.1"/>
</dbReference>
<dbReference type="GO" id="GO:0003824">
    <property type="term" value="F:catalytic activity"/>
    <property type="evidence" value="ECO:0007669"/>
    <property type="project" value="InterPro"/>
</dbReference>